<sequence length="270" mass="29449">MKKVLICLIVLFALNSCKTNPFTGKNTMAFVSDSEIFPMSFQQYDEFLKEHKVIKGTKDAQRIEEVGKKIKAAAELWLKSNGYSSYLKDYQWEYNLVDSKEVNAWCMPGGKIVFYTGILPICKNDAGIATVMGHEVSHALANHGQQRMSAGILQQVGAVAVDAATSNSSAATKEALSMAYGLGSNYGGMLPFSRSHESEADKIGLTLMAIAGYNPEEAVDFWQRMAANSGGGSGSSFFSTHPSNEQRINDLKKMIPQAKAEAARFGVTFK</sequence>
<feature type="signal peptide" evidence="7">
    <location>
        <begin position="1"/>
        <end position="18"/>
    </location>
</feature>
<gene>
    <name evidence="9" type="ORF">C8P70_11659</name>
</gene>
<dbReference type="OrthoDB" id="9810445at2"/>
<feature type="domain" description="Peptidase M48" evidence="8">
    <location>
        <begin position="87"/>
        <end position="254"/>
    </location>
</feature>
<evidence type="ECO:0000256" key="2">
    <source>
        <dbReference type="ARBA" id="ARBA00022723"/>
    </source>
</evidence>
<evidence type="ECO:0000313" key="9">
    <source>
        <dbReference type="EMBL" id="TDS57243.1"/>
    </source>
</evidence>
<dbReference type="GO" id="GO:0016020">
    <property type="term" value="C:membrane"/>
    <property type="evidence" value="ECO:0007669"/>
    <property type="project" value="TreeGrafter"/>
</dbReference>
<dbReference type="Pfam" id="PF01435">
    <property type="entry name" value="Peptidase_M48"/>
    <property type="match status" value="1"/>
</dbReference>
<keyword evidence="10" id="KW-1185">Reference proteome</keyword>
<dbReference type="InterPro" id="IPR001915">
    <property type="entry name" value="Peptidase_M48"/>
</dbReference>
<comment type="cofactor">
    <cofactor evidence="6">
        <name>Zn(2+)</name>
        <dbReference type="ChEBI" id="CHEBI:29105"/>
    </cofactor>
    <text evidence="6">Binds 1 zinc ion per subunit.</text>
</comment>
<reference evidence="9 10" key="1">
    <citation type="submission" date="2019-03" db="EMBL/GenBank/DDBJ databases">
        <title>Genomic Encyclopedia of Archaeal and Bacterial Type Strains, Phase II (KMG-II): from individual species to whole genera.</title>
        <authorList>
            <person name="Goeker M."/>
        </authorList>
    </citation>
    <scope>NUCLEOTIDE SEQUENCE [LARGE SCALE GENOMIC DNA]</scope>
    <source>
        <strain evidence="9 10">DSM 28213</strain>
    </source>
</reference>
<dbReference type="GO" id="GO:0051603">
    <property type="term" value="P:proteolysis involved in protein catabolic process"/>
    <property type="evidence" value="ECO:0007669"/>
    <property type="project" value="TreeGrafter"/>
</dbReference>
<dbReference type="Proteomes" id="UP000295215">
    <property type="component" value="Unassembled WGS sequence"/>
</dbReference>
<dbReference type="GO" id="GO:0046872">
    <property type="term" value="F:metal ion binding"/>
    <property type="evidence" value="ECO:0007669"/>
    <property type="project" value="UniProtKB-KW"/>
</dbReference>
<dbReference type="CDD" id="cd07331">
    <property type="entry name" value="M48C_Oma1_like"/>
    <property type="match status" value="1"/>
</dbReference>
<keyword evidence="2" id="KW-0479">Metal-binding</keyword>
<protein>
    <submittedName>
        <fullName evidence="9">Peptidase M48-like protein</fullName>
    </submittedName>
</protein>
<dbReference type="EMBL" id="SOAG01000016">
    <property type="protein sequence ID" value="TDS57243.1"/>
    <property type="molecule type" value="Genomic_DNA"/>
</dbReference>
<keyword evidence="5 6" id="KW-0482">Metalloprotease</keyword>
<evidence type="ECO:0000313" key="10">
    <source>
        <dbReference type="Proteomes" id="UP000295215"/>
    </source>
</evidence>
<comment type="caution">
    <text evidence="9">The sequence shown here is derived from an EMBL/GenBank/DDBJ whole genome shotgun (WGS) entry which is preliminary data.</text>
</comment>
<keyword evidence="7" id="KW-0732">Signal</keyword>
<dbReference type="PANTHER" id="PTHR22726:SF1">
    <property type="entry name" value="METALLOENDOPEPTIDASE OMA1, MITOCHONDRIAL"/>
    <property type="match status" value="1"/>
</dbReference>
<dbReference type="GO" id="GO:0004222">
    <property type="term" value="F:metalloendopeptidase activity"/>
    <property type="evidence" value="ECO:0007669"/>
    <property type="project" value="InterPro"/>
</dbReference>
<dbReference type="InterPro" id="IPR051156">
    <property type="entry name" value="Mito/Outer_Membr_Metalloprot"/>
</dbReference>
<accession>A0A4R7EUN0</accession>
<keyword evidence="4 6" id="KW-0862">Zinc</keyword>
<organism evidence="9 10">
    <name type="scientific">Myroides indicus</name>
    <dbReference type="NCBI Taxonomy" id="1323422"/>
    <lineage>
        <taxon>Bacteria</taxon>
        <taxon>Pseudomonadati</taxon>
        <taxon>Bacteroidota</taxon>
        <taxon>Flavobacteriia</taxon>
        <taxon>Flavobacteriales</taxon>
        <taxon>Flavobacteriaceae</taxon>
        <taxon>Myroides</taxon>
    </lineage>
</organism>
<comment type="similarity">
    <text evidence="6">Belongs to the peptidase M48 family.</text>
</comment>
<keyword evidence="3 6" id="KW-0378">Hydrolase</keyword>
<dbReference type="AlphaFoldDB" id="A0A4R7EUN0"/>
<dbReference type="Gene3D" id="3.30.2010.10">
    <property type="entry name" value="Metalloproteases ('zincins'), catalytic domain"/>
    <property type="match status" value="1"/>
</dbReference>
<evidence type="ECO:0000256" key="4">
    <source>
        <dbReference type="ARBA" id="ARBA00022833"/>
    </source>
</evidence>
<evidence type="ECO:0000256" key="7">
    <source>
        <dbReference type="SAM" id="SignalP"/>
    </source>
</evidence>
<dbReference type="RefSeq" id="WP_133712812.1">
    <property type="nucleotide sequence ID" value="NZ_SOAG01000016.1"/>
</dbReference>
<evidence type="ECO:0000259" key="8">
    <source>
        <dbReference type="Pfam" id="PF01435"/>
    </source>
</evidence>
<proteinExistence type="inferred from homology"/>
<evidence type="ECO:0000256" key="1">
    <source>
        <dbReference type="ARBA" id="ARBA00022670"/>
    </source>
</evidence>
<evidence type="ECO:0000256" key="6">
    <source>
        <dbReference type="RuleBase" id="RU003983"/>
    </source>
</evidence>
<keyword evidence="1 6" id="KW-0645">Protease</keyword>
<evidence type="ECO:0000256" key="3">
    <source>
        <dbReference type="ARBA" id="ARBA00022801"/>
    </source>
</evidence>
<feature type="chain" id="PRO_5020998417" evidence="7">
    <location>
        <begin position="19"/>
        <end position="270"/>
    </location>
</feature>
<name>A0A4R7EUN0_9FLAO</name>
<dbReference type="PANTHER" id="PTHR22726">
    <property type="entry name" value="METALLOENDOPEPTIDASE OMA1"/>
    <property type="match status" value="1"/>
</dbReference>
<evidence type="ECO:0000256" key="5">
    <source>
        <dbReference type="ARBA" id="ARBA00023049"/>
    </source>
</evidence>